<feature type="chain" id="PRO_5008386712" evidence="5">
    <location>
        <begin position="25"/>
        <end position="325"/>
    </location>
</feature>
<reference evidence="7" key="1">
    <citation type="submission" date="2016-05" db="EMBL/GenBank/DDBJ databases">
        <authorList>
            <person name="Baek K."/>
            <person name="Yang S.-J."/>
        </authorList>
    </citation>
    <scope>NUCLEOTIDE SEQUENCE [LARGE SCALE GENOMIC DNA]</scope>
    <source>
        <strain evidence="7">ST58-10</strain>
    </source>
</reference>
<feature type="signal peptide" evidence="5">
    <location>
        <begin position="1"/>
        <end position="24"/>
    </location>
</feature>
<dbReference type="PANTHER" id="PTHR33376">
    <property type="match status" value="1"/>
</dbReference>
<dbReference type="AlphaFoldDB" id="A0A1A9F511"/>
<dbReference type="Gene3D" id="3.40.190.170">
    <property type="entry name" value="Bacterial extracellular solute-binding protein, family 7"/>
    <property type="match status" value="1"/>
</dbReference>
<dbReference type="KEGG" id="mars:A8C75_15910"/>
<name>A0A1A9F511_9GAMM</name>
<keyword evidence="4 5" id="KW-0732">Signal</keyword>
<dbReference type="GO" id="GO:0030288">
    <property type="term" value="C:outer membrane-bounded periplasmic space"/>
    <property type="evidence" value="ECO:0007669"/>
    <property type="project" value="InterPro"/>
</dbReference>
<dbReference type="Pfam" id="PF03480">
    <property type="entry name" value="DctP"/>
    <property type="match status" value="1"/>
</dbReference>
<comment type="subcellular location">
    <subcellularLocation>
        <location evidence="1">Cell envelope</location>
    </subcellularLocation>
</comment>
<dbReference type="STRING" id="1821621.A8C75_15910"/>
<dbReference type="PANTHER" id="PTHR33376:SF4">
    <property type="entry name" value="SIALIC ACID-BINDING PERIPLASMIC PROTEIN SIAP"/>
    <property type="match status" value="1"/>
</dbReference>
<evidence type="ECO:0000256" key="3">
    <source>
        <dbReference type="ARBA" id="ARBA00022448"/>
    </source>
</evidence>
<dbReference type="InterPro" id="IPR018389">
    <property type="entry name" value="DctP_fam"/>
</dbReference>
<evidence type="ECO:0000256" key="5">
    <source>
        <dbReference type="SAM" id="SignalP"/>
    </source>
</evidence>
<evidence type="ECO:0000313" key="6">
    <source>
        <dbReference type="EMBL" id="ANG65307.1"/>
    </source>
</evidence>
<dbReference type="InterPro" id="IPR038404">
    <property type="entry name" value="TRAP_DctP_sf"/>
</dbReference>
<comment type="similarity">
    <text evidence="2">Belongs to the bacterial solute-binding protein 7 family.</text>
</comment>
<gene>
    <name evidence="6" type="ORF">A8C75_15910</name>
</gene>
<dbReference type="GO" id="GO:0055085">
    <property type="term" value="P:transmembrane transport"/>
    <property type="evidence" value="ECO:0007669"/>
    <property type="project" value="InterPro"/>
</dbReference>
<evidence type="ECO:0000256" key="4">
    <source>
        <dbReference type="ARBA" id="ARBA00022729"/>
    </source>
</evidence>
<dbReference type="PIRSF" id="PIRSF006470">
    <property type="entry name" value="DctB"/>
    <property type="match status" value="1"/>
</dbReference>
<dbReference type="CDD" id="cd13672">
    <property type="entry name" value="PBP2_TRAP_Siap"/>
    <property type="match status" value="1"/>
</dbReference>
<dbReference type="NCBIfam" id="NF037995">
    <property type="entry name" value="TRAP_S1"/>
    <property type="match status" value="1"/>
</dbReference>
<sequence>MKITKGLLTAALMAATAVSGLVGAGEKVRWAHVYEPSEPYHQWSEWAAQEINKRSNGRFEVEVFPASTLGKEVDLNQGLTLGTIDIIYTGQSFAAQTYGPLALSDAPYVFRDFDHWQKYTRSDLFAEFAEGYRQASGGNVILGDAYYGLRHVTSNKPITTPGDMEGLKIRVPNAPMYRLFPEAAGAHTSPIAFAEVYLALQQGVVDAQENPLPTIKAKKFYEVQQYIDLTGHVTGSNLLVAGGIFWNRLSEEDRELFRSVAQESADRVSADIAKSEAELVEWFRGEGVEVLEVDRAAFRAVTLPLLNGEVATWTQDQFDRLQAIR</sequence>
<dbReference type="NCBIfam" id="TIGR00787">
    <property type="entry name" value="dctP"/>
    <property type="match status" value="1"/>
</dbReference>
<dbReference type="EMBL" id="CP015839">
    <property type="protein sequence ID" value="ANG65307.1"/>
    <property type="molecule type" value="Genomic_DNA"/>
</dbReference>
<reference evidence="6 7" key="2">
    <citation type="journal article" date="2018" name="Int. J. Syst. Evol. Microbiol.">
        <title>Marinobacterium aestuarii sp. nov., a benzene-degrading marine bacterium isolated from estuary sediment.</title>
        <authorList>
            <person name="Bae S.S."/>
            <person name="Jung J."/>
            <person name="Chung D."/>
            <person name="Baek K."/>
        </authorList>
    </citation>
    <scope>NUCLEOTIDE SEQUENCE [LARGE SCALE GENOMIC DNA]</scope>
    <source>
        <strain evidence="6 7">ST58-10</strain>
    </source>
</reference>
<dbReference type="RefSeq" id="WP_067387387.1">
    <property type="nucleotide sequence ID" value="NZ_CP015839.1"/>
</dbReference>
<evidence type="ECO:0000256" key="2">
    <source>
        <dbReference type="ARBA" id="ARBA00009023"/>
    </source>
</evidence>
<proteinExistence type="inferred from homology"/>
<dbReference type="InterPro" id="IPR004682">
    <property type="entry name" value="TRAP_DctP"/>
</dbReference>
<organism evidence="6 7">
    <name type="scientific">Marinobacterium aestuarii</name>
    <dbReference type="NCBI Taxonomy" id="1821621"/>
    <lineage>
        <taxon>Bacteria</taxon>
        <taxon>Pseudomonadati</taxon>
        <taxon>Pseudomonadota</taxon>
        <taxon>Gammaproteobacteria</taxon>
        <taxon>Oceanospirillales</taxon>
        <taxon>Oceanospirillaceae</taxon>
        <taxon>Marinobacterium</taxon>
    </lineage>
</organism>
<dbReference type="Proteomes" id="UP000078070">
    <property type="component" value="Chromosome"/>
</dbReference>
<protein>
    <submittedName>
        <fullName evidence="6">ABC transporter substrate-binding protein</fullName>
    </submittedName>
</protein>
<evidence type="ECO:0000313" key="7">
    <source>
        <dbReference type="Proteomes" id="UP000078070"/>
    </source>
</evidence>
<accession>A0A1A9F511</accession>
<dbReference type="OrthoDB" id="8690069at2"/>
<keyword evidence="3" id="KW-0813">Transport</keyword>
<keyword evidence="7" id="KW-1185">Reference proteome</keyword>
<evidence type="ECO:0000256" key="1">
    <source>
        <dbReference type="ARBA" id="ARBA00004196"/>
    </source>
</evidence>